<reference evidence="4 5" key="2">
    <citation type="journal article" date="2011" name="Mol. Biol. Evol.">
        <title>Unity in variety--the pan-genome of the Chlamydiae.</title>
        <authorList>
            <person name="Collingro A."/>
            <person name="Tischler P."/>
            <person name="Weinmaier T."/>
            <person name="Penz T."/>
            <person name="Heinz E."/>
            <person name="Brunham R.C."/>
            <person name="Read T.D."/>
            <person name="Bavoil P.M."/>
            <person name="Sachse K."/>
            <person name="Kahane S."/>
            <person name="Friedman M.G."/>
            <person name="Rattei T."/>
            <person name="Myers G.S."/>
            <person name="Horn M."/>
        </authorList>
    </citation>
    <scope>NUCLEOTIDE SEQUENCE [LARGE SCALE GENOMIC DNA]</scope>
    <source>
        <strain evidence="5">ATCC VR-1471 / Z</strain>
        <plasmid evidence="4 5">pSn</plasmid>
    </source>
</reference>
<keyword evidence="1" id="KW-0732">Signal</keyword>
<feature type="domain" description="TraK N-terminal" evidence="2">
    <location>
        <begin position="24"/>
        <end position="118"/>
    </location>
</feature>
<dbReference type="KEGG" id="sng:SNE_B24780"/>
<dbReference type="AlphaFoldDB" id="F8L2Z1"/>
<evidence type="ECO:0000256" key="1">
    <source>
        <dbReference type="SAM" id="SignalP"/>
    </source>
</evidence>
<feature type="domain" description="TraK C-terminal" evidence="3">
    <location>
        <begin position="122"/>
        <end position="230"/>
    </location>
</feature>
<protein>
    <submittedName>
        <fullName evidence="4">Conjugal transfer pore protein TraK</fullName>
    </submittedName>
</protein>
<reference key="1">
    <citation type="journal article" date="2011" name="Mol. Biol. Evol.">
        <title>Unity in variety -- the pan-genome of the Chlamydiae.</title>
        <authorList>
            <person name="Collingro A."/>
            <person name="Tischler P."/>
            <person name="Weinmaier T."/>
            <person name="Penz T."/>
            <person name="Heinz E."/>
            <person name="Brunham R.C."/>
            <person name="Read T.D."/>
            <person name="Bavoil P.M."/>
            <person name="Sachse K."/>
            <person name="Kahane S."/>
            <person name="Friedman M.G."/>
            <person name="Rattei T."/>
            <person name="Myers G.S.A."/>
            <person name="Horn M."/>
        </authorList>
    </citation>
    <scope>NUCLEOTIDE SEQUENCE</scope>
    <source>
        <strain>Z</strain>
    </source>
</reference>
<organism evidence="4 5">
    <name type="scientific">Simkania negevensis (strain ATCC VR-1471 / DSM 27360 / Z)</name>
    <dbReference type="NCBI Taxonomy" id="331113"/>
    <lineage>
        <taxon>Bacteria</taxon>
        <taxon>Pseudomonadati</taxon>
        <taxon>Chlamydiota</taxon>
        <taxon>Chlamydiia</taxon>
        <taxon>Parachlamydiales</taxon>
        <taxon>Simkaniaceae</taxon>
        <taxon>Simkania</taxon>
    </lineage>
</organism>
<dbReference type="RefSeq" id="WP_013935071.1">
    <property type="nucleotide sequence ID" value="NC_015710.1"/>
</dbReference>
<sequence>MKRVISYFCAALSASPLLALTEVEFDPKTTPEVALSISSPNRITFEGGEITNVRFDQNRFQAAIDEKTGEVFISPLAEIVIPSSITLRTSSGKSQTLNVTAQEGPGEVVYLCEKSHQTKTSTNQVLPLSTDFHSKTIELLNDILSYKEPKGYGPKELKNEQFPLTPPLESTPIYLYEGPFDTLLVLSVENRSNNRVLLDLATLKSPQERWVFCQKNCLKEREKMLMVICRDKETRGQKHGGN</sequence>
<gene>
    <name evidence="4" type="primary">traK</name>
    <name evidence="4" type="ordered locus">SNE_B24780</name>
</gene>
<evidence type="ECO:0000313" key="5">
    <source>
        <dbReference type="Proteomes" id="UP000000496"/>
    </source>
</evidence>
<dbReference type="InterPro" id="IPR010563">
    <property type="entry name" value="TraK_N"/>
</dbReference>
<dbReference type="Pfam" id="PF23536">
    <property type="entry name" value="TraK_C"/>
    <property type="match status" value="1"/>
</dbReference>
<geneLocation type="plasmid" evidence="4 5">
    <name>pSn</name>
</geneLocation>
<dbReference type="Pfam" id="PF06586">
    <property type="entry name" value="TraK_N"/>
    <property type="match status" value="1"/>
</dbReference>
<dbReference type="InterPro" id="IPR055397">
    <property type="entry name" value="TraK_C"/>
</dbReference>
<evidence type="ECO:0000313" key="4">
    <source>
        <dbReference type="EMBL" id="CCB87837.1"/>
    </source>
</evidence>
<dbReference type="HOGENOM" id="CLU_1146572_0_0_0"/>
<proteinExistence type="predicted"/>
<dbReference type="Proteomes" id="UP000000496">
    <property type="component" value="Plasmid pSn"/>
</dbReference>
<feature type="signal peptide" evidence="1">
    <location>
        <begin position="1"/>
        <end position="19"/>
    </location>
</feature>
<dbReference type="EMBL" id="FR872581">
    <property type="protein sequence ID" value="CCB87837.1"/>
    <property type="molecule type" value="Genomic_DNA"/>
</dbReference>
<evidence type="ECO:0000259" key="2">
    <source>
        <dbReference type="Pfam" id="PF06586"/>
    </source>
</evidence>
<accession>F8L2Z1</accession>
<keyword evidence="5" id="KW-1185">Reference proteome</keyword>
<keyword evidence="4" id="KW-0614">Plasmid</keyword>
<evidence type="ECO:0000259" key="3">
    <source>
        <dbReference type="Pfam" id="PF23536"/>
    </source>
</evidence>
<name>F8L2Z1_SIMNZ</name>
<feature type="chain" id="PRO_5003379182" evidence="1">
    <location>
        <begin position="20"/>
        <end position="242"/>
    </location>
</feature>